<dbReference type="OrthoDB" id="9800627at2"/>
<comment type="subcellular location">
    <subcellularLocation>
        <location evidence="2">Cell membrane</location>
        <topology evidence="2">Multi-pass membrane protein</topology>
    </subcellularLocation>
</comment>
<evidence type="ECO:0000256" key="2">
    <source>
        <dbReference type="ARBA" id="ARBA00004651"/>
    </source>
</evidence>
<evidence type="ECO:0000256" key="9">
    <source>
        <dbReference type="ARBA" id="ARBA00022833"/>
    </source>
</evidence>
<evidence type="ECO:0000256" key="10">
    <source>
        <dbReference type="ARBA" id="ARBA00022989"/>
    </source>
</evidence>
<sequence>MKKLKDYYDRFKSLNPQYSGIKLGIIVAVIVYFVARIFFVVEISRDMIISLAVFVISMTFHEVAHGYVAYKFGDNTAKMNGRITLNPLKHIDLTGIILPILILLSGFKFLVGWAKPVPVNFDNLRPHRLGLFCVAIAGITVNFIIAAVSLLLLKYLGKYLDIENIFMTVLLYTYLINLLLGMFNLIPITPLDGGRIIYSFSGKRVRKFYDKIEKYGILIIFAIVYFGSRILMNGFIVIVEFLLKLAGINFNLMF</sequence>
<dbReference type="InterPro" id="IPR044537">
    <property type="entry name" value="Rip2-like"/>
</dbReference>
<dbReference type="PANTHER" id="PTHR35864">
    <property type="entry name" value="ZINC METALLOPROTEASE MJ0611-RELATED"/>
    <property type="match status" value="1"/>
</dbReference>
<dbReference type="RefSeq" id="WP_060917338.1">
    <property type="nucleotide sequence ID" value="NZ_KQ960015.1"/>
</dbReference>
<gene>
    <name evidence="15" type="ORF">HMPREF3180_00314</name>
</gene>
<dbReference type="GO" id="GO:0005886">
    <property type="term" value="C:plasma membrane"/>
    <property type="evidence" value="ECO:0007669"/>
    <property type="project" value="UniProtKB-SubCell"/>
</dbReference>
<dbReference type="CDD" id="cd06158">
    <property type="entry name" value="S2P-M50_like_1"/>
    <property type="match status" value="1"/>
</dbReference>
<evidence type="ECO:0000256" key="1">
    <source>
        <dbReference type="ARBA" id="ARBA00001947"/>
    </source>
</evidence>
<feature type="transmembrane region" description="Helical" evidence="13">
    <location>
        <begin position="129"/>
        <end position="153"/>
    </location>
</feature>
<feature type="domain" description="Peptidase M50" evidence="14">
    <location>
        <begin position="164"/>
        <end position="224"/>
    </location>
</feature>
<keyword evidence="12 13" id="KW-0472">Membrane</keyword>
<evidence type="ECO:0000313" key="15">
    <source>
        <dbReference type="EMBL" id="KXB69575.1"/>
    </source>
</evidence>
<feature type="transmembrane region" description="Helical" evidence="13">
    <location>
        <begin position="21"/>
        <end position="41"/>
    </location>
</feature>
<keyword evidence="5" id="KW-0645">Protease</keyword>
<feature type="transmembrane region" description="Helical" evidence="13">
    <location>
        <begin position="215"/>
        <end position="243"/>
    </location>
</feature>
<comment type="similarity">
    <text evidence="3">Belongs to the peptidase M50B family.</text>
</comment>
<protein>
    <submittedName>
        <fullName evidence="15">Peptidase, M50 family</fullName>
    </submittedName>
</protein>
<organism evidence="15 16">
    <name type="scientific">Leptotrichia wadei</name>
    <dbReference type="NCBI Taxonomy" id="157687"/>
    <lineage>
        <taxon>Bacteria</taxon>
        <taxon>Fusobacteriati</taxon>
        <taxon>Fusobacteriota</taxon>
        <taxon>Fusobacteriia</taxon>
        <taxon>Fusobacteriales</taxon>
        <taxon>Leptotrichiaceae</taxon>
        <taxon>Leptotrichia</taxon>
    </lineage>
</organism>
<dbReference type="GO" id="GO:0046872">
    <property type="term" value="F:metal ion binding"/>
    <property type="evidence" value="ECO:0007669"/>
    <property type="project" value="UniProtKB-KW"/>
</dbReference>
<evidence type="ECO:0000256" key="7">
    <source>
        <dbReference type="ARBA" id="ARBA00022723"/>
    </source>
</evidence>
<dbReference type="PATRIC" id="fig|157687.3.peg.318"/>
<keyword evidence="9" id="KW-0862">Zinc</keyword>
<reference evidence="16" key="1">
    <citation type="submission" date="2016-01" db="EMBL/GenBank/DDBJ databases">
        <authorList>
            <person name="Mitreva M."/>
            <person name="Pepin K.H."/>
            <person name="Mihindukulasuriya K.A."/>
            <person name="Fulton R."/>
            <person name="Fronick C."/>
            <person name="O'Laughlin M."/>
            <person name="Miner T."/>
            <person name="Herter B."/>
            <person name="Rosa B.A."/>
            <person name="Cordes M."/>
            <person name="Tomlinson C."/>
            <person name="Wollam A."/>
            <person name="Palsikar V.B."/>
            <person name="Mardis E.R."/>
            <person name="Wilson R.K."/>
        </authorList>
    </citation>
    <scope>NUCLEOTIDE SEQUENCE [LARGE SCALE GENOMIC DNA]</scope>
    <source>
        <strain evidence="16">KA00185</strain>
    </source>
</reference>
<dbReference type="EMBL" id="LSDD01000021">
    <property type="protein sequence ID" value="KXB69575.1"/>
    <property type="molecule type" value="Genomic_DNA"/>
</dbReference>
<dbReference type="Proteomes" id="UP000070483">
    <property type="component" value="Unassembled WGS sequence"/>
</dbReference>
<dbReference type="PANTHER" id="PTHR35864:SF1">
    <property type="entry name" value="ZINC METALLOPROTEASE YWHC-RELATED"/>
    <property type="match status" value="1"/>
</dbReference>
<keyword evidence="4" id="KW-1003">Cell membrane</keyword>
<keyword evidence="8" id="KW-0378">Hydrolase</keyword>
<accession>A0A134APF9</accession>
<keyword evidence="16" id="KW-1185">Reference proteome</keyword>
<evidence type="ECO:0000256" key="6">
    <source>
        <dbReference type="ARBA" id="ARBA00022692"/>
    </source>
</evidence>
<dbReference type="Pfam" id="PF02163">
    <property type="entry name" value="Peptidase_M50"/>
    <property type="match status" value="1"/>
</dbReference>
<dbReference type="AlphaFoldDB" id="A0A134APF9"/>
<feature type="transmembrane region" description="Helical" evidence="13">
    <location>
        <begin position="47"/>
        <end position="70"/>
    </location>
</feature>
<evidence type="ECO:0000259" key="14">
    <source>
        <dbReference type="Pfam" id="PF02163"/>
    </source>
</evidence>
<evidence type="ECO:0000256" key="13">
    <source>
        <dbReference type="SAM" id="Phobius"/>
    </source>
</evidence>
<dbReference type="GO" id="GO:0008237">
    <property type="term" value="F:metallopeptidase activity"/>
    <property type="evidence" value="ECO:0007669"/>
    <property type="project" value="UniProtKB-KW"/>
</dbReference>
<keyword evidence="6 13" id="KW-0812">Transmembrane</keyword>
<feature type="transmembrane region" description="Helical" evidence="13">
    <location>
        <begin position="91"/>
        <end position="109"/>
    </location>
</feature>
<comment type="cofactor">
    <cofactor evidence="1">
        <name>Zn(2+)</name>
        <dbReference type="ChEBI" id="CHEBI:29105"/>
    </cofactor>
</comment>
<evidence type="ECO:0000313" key="16">
    <source>
        <dbReference type="Proteomes" id="UP000070483"/>
    </source>
</evidence>
<feature type="transmembrane region" description="Helical" evidence="13">
    <location>
        <begin position="165"/>
        <end position="186"/>
    </location>
</feature>
<evidence type="ECO:0000256" key="5">
    <source>
        <dbReference type="ARBA" id="ARBA00022670"/>
    </source>
</evidence>
<keyword evidence="11" id="KW-0482">Metalloprotease</keyword>
<name>A0A134APF9_9FUSO</name>
<evidence type="ECO:0000256" key="12">
    <source>
        <dbReference type="ARBA" id="ARBA00023136"/>
    </source>
</evidence>
<dbReference type="InterPro" id="IPR052348">
    <property type="entry name" value="Metallopeptidase_M50B"/>
</dbReference>
<comment type="caution">
    <text evidence="15">The sequence shown here is derived from an EMBL/GenBank/DDBJ whole genome shotgun (WGS) entry which is preliminary data.</text>
</comment>
<dbReference type="GO" id="GO:0006508">
    <property type="term" value="P:proteolysis"/>
    <property type="evidence" value="ECO:0007669"/>
    <property type="project" value="UniProtKB-KW"/>
</dbReference>
<proteinExistence type="inferred from homology"/>
<evidence type="ECO:0000256" key="11">
    <source>
        <dbReference type="ARBA" id="ARBA00023049"/>
    </source>
</evidence>
<evidence type="ECO:0000256" key="4">
    <source>
        <dbReference type="ARBA" id="ARBA00022475"/>
    </source>
</evidence>
<evidence type="ECO:0000256" key="8">
    <source>
        <dbReference type="ARBA" id="ARBA00022801"/>
    </source>
</evidence>
<evidence type="ECO:0000256" key="3">
    <source>
        <dbReference type="ARBA" id="ARBA00007931"/>
    </source>
</evidence>
<dbReference type="InterPro" id="IPR008915">
    <property type="entry name" value="Peptidase_M50"/>
</dbReference>
<keyword evidence="7" id="KW-0479">Metal-binding</keyword>
<keyword evidence="10 13" id="KW-1133">Transmembrane helix</keyword>